<dbReference type="AlphaFoldDB" id="A0A4R6WQD7"/>
<dbReference type="InterPro" id="IPR015424">
    <property type="entry name" value="PyrdxlP-dep_Trfase"/>
</dbReference>
<comment type="similarity">
    <text evidence="2 4">Belongs to the class-III pyridoxal-phosphate-dependent aminotransferase family.</text>
</comment>
<dbReference type="InterPro" id="IPR015422">
    <property type="entry name" value="PyrdxlP-dep_Trfase_small"/>
</dbReference>
<evidence type="ECO:0000313" key="5">
    <source>
        <dbReference type="EMBL" id="TDQ81404.1"/>
    </source>
</evidence>
<accession>A0A4R6WQD7</accession>
<evidence type="ECO:0000256" key="2">
    <source>
        <dbReference type="ARBA" id="ARBA00008954"/>
    </source>
</evidence>
<protein>
    <submittedName>
        <fullName evidence="5">N(6)-acetyl-beta-lysine transaminase</fullName>
    </submittedName>
</protein>
<evidence type="ECO:0000256" key="3">
    <source>
        <dbReference type="ARBA" id="ARBA00022898"/>
    </source>
</evidence>
<dbReference type="OrthoDB" id="9801834at2"/>
<dbReference type="CDD" id="cd00610">
    <property type="entry name" value="OAT_like"/>
    <property type="match status" value="1"/>
</dbReference>
<reference evidence="5 6" key="1">
    <citation type="submission" date="2019-03" db="EMBL/GenBank/DDBJ databases">
        <title>Genomic Encyclopedia of Type Strains, Phase III (KMG-III): the genomes of soil and plant-associated and newly described type strains.</title>
        <authorList>
            <person name="Whitman W."/>
        </authorList>
    </citation>
    <scope>NUCLEOTIDE SEQUENCE [LARGE SCALE GENOMIC DNA]</scope>
    <source>
        <strain evidence="5 6">CGMCC 1.7660</strain>
    </source>
</reference>
<dbReference type="RefSeq" id="WP_133613961.1">
    <property type="nucleotide sequence ID" value="NZ_SNYW01000009.1"/>
</dbReference>
<dbReference type="PROSITE" id="PS00600">
    <property type="entry name" value="AA_TRANSFER_CLASS_3"/>
    <property type="match status" value="1"/>
</dbReference>
<dbReference type="Gene3D" id="3.90.1150.10">
    <property type="entry name" value="Aspartate Aminotransferase, domain 1"/>
    <property type="match status" value="1"/>
</dbReference>
<evidence type="ECO:0000313" key="6">
    <source>
        <dbReference type="Proteomes" id="UP000295783"/>
    </source>
</evidence>
<dbReference type="GO" id="GO:0005829">
    <property type="term" value="C:cytosol"/>
    <property type="evidence" value="ECO:0007669"/>
    <property type="project" value="TreeGrafter"/>
</dbReference>
<dbReference type="NCBIfam" id="NF005685">
    <property type="entry name" value="PRK07483.1"/>
    <property type="match status" value="1"/>
</dbReference>
<dbReference type="GO" id="GO:0030170">
    <property type="term" value="F:pyridoxal phosphate binding"/>
    <property type="evidence" value="ECO:0007669"/>
    <property type="project" value="InterPro"/>
</dbReference>
<dbReference type="Proteomes" id="UP000295783">
    <property type="component" value="Unassembled WGS sequence"/>
</dbReference>
<dbReference type="InterPro" id="IPR049704">
    <property type="entry name" value="Aminotrans_3_PPA_site"/>
</dbReference>
<dbReference type="InterPro" id="IPR005814">
    <property type="entry name" value="Aminotrans_3"/>
</dbReference>
<dbReference type="Pfam" id="PF00202">
    <property type="entry name" value="Aminotran_3"/>
    <property type="match status" value="1"/>
</dbReference>
<dbReference type="GO" id="GO:0008483">
    <property type="term" value="F:transaminase activity"/>
    <property type="evidence" value="ECO:0007669"/>
    <property type="project" value="InterPro"/>
</dbReference>
<name>A0A4R6WQD7_9PROT</name>
<gene>
    <name evidence="5" type="ORF">A8950_2472</name>
</gene>
<evidence type="ECO:0000256" key="4">
    <source>
        <dbReference type="RuleBase" id="RU003560"/>
    </source>
</evidence>
<dbReference type="InterPro" id="IPR015421">
    <property type="entry name" value="PyrdxlP-dep_Trfase_major"/>
</dbReference>
<dbReference type="PANTHER" id="PTHR43094">
    <property type="entry name" value="AMINOTRANSFERASE"/>
    <property type="match status" value="1"/>
</dbReference>
<evidence type="ECO:0000256" key="1">
    <source>
        <dbReference type="ARBA" id="ARBA00001933"/>
    </source>
</evidence>
<dbReference type="PANTHER" id="PTHR43094:SF1">
    <property type="entry name" value="AMINOTRANSFERASE CLASS-III"/>
    <property type="match status" value="1"/>
</dbReference>
<organism evidence="5 6">
    <name type="scientific">Dongia mobilis</name>
    <dbReference type="NCBI Taxonomy" id="578943"/>
    <lineage>
        <taxon>Bacteria</taxon>
        <taxon>Pseudomonadati</taxon>
        <taxon>Pseudomonadota</taxon>
        <taxon>Alphaproteobacteria</taxon>
        <taxon>Rhodospirillales</taxon>
        <taxon>Dongiaceae</taxon>
        <taxon>Dongia</taxon>
    </lineage>
</organism>
<dbReference type="EMBL" id="SNYW01000009">
    <property type="protein sequence ID" value="TDQ81404.1"/>
    <property type="molecule type" value="Genomic_DNA"/>
</dbReference>
<comment type="cofactor">
    <cofactor evidence="1">
        <name>pyridoxal 5'-phosphate</name>
        <dbReference type="ChEBI" id="CHEBI:597326"/>
    </cofactor>
</comment>
<proteinExistence type="inferred from homology"/>
<keyword evidence="3 4" id="KW-0663">Pyridoxal phosphate</keyword>
<comment type="caution">
    <text evidence="5">The sequence shown here is derived from an EMBL/GenBank/DDBJ whole genome shotgun (WGS) entry which is preliminary data.</text>
</comment>
<dbReference type="Gene3D" id="3.40.640.10">
    <property type="entry name" value="Type I PLP-dependent aspartate aminotransferase-like (Major domain)"/>
    <property type="match status" value="1"/>
</dbReference>
<keyword evidence="6" id="KW-1185">Reference proteome</keyword>
<dbReference type="SUPFAM" id="SSF53383">
    <property type="entry name" value="PLP-dependent transferases"/>
    <property type="match status" value="1"/>
</dbReference>
<sequence length="461" mass="50120">MSTGPAIAEGSAAKQGTDWQPMRLPKVDYGQGCYVFDTEGKRYIDGSSGPAVYSLGHAHPEVNEAIKRQLDRIAHGYRYTFTSDPLEEMTEMVANFCGGGLRNMTFVSSGSEAIESCIKIALQYQTSIGQRSRRLFISRERSWHGNTMGATSISGFQARREAFEGALMPSHLLSPANAYRPPAGYLAGSGGRIDPVAVGEYCAQELERKIEELGADKVAAFVFEPVVGAAGGCVPAPPGYAKRIREICDRYGVLMIADEVMCGAGRTGTWRALEHDGVEPDIMSAAKGLAAGYVPLGVAIYHQRLKAPMFEKYGGLLTGHTFTGHTLACAAGVAVQKIILRDRLLDKVREDGRYLESRMRAALGEHPHVGDIRGRGFFWAIELVEDRGSKRPFAASLAMYQRLRDRCFLNGLICYPVGGNVDGHSGDIAIISPPYIASRPQIDEIVDILKVSLDQVLAEIL</sequence>